<evidence type="ECO:0000256" key="2">
    <source>
        <dbReference type="ARBA" id="ARBA00008640"/>
    </source>
</evidence>
<dbReference type="InterPro" id="IPR032816">
    <property type="entry name" value="VTT_dom"/>
</dbReference>
<reference evidence="9" key="1">
    <citation type="journal article" date="2021" name="Nat. Microbiol.">
        <title>Cocultivation of an ultrasmall environmental parasitic bacterium with lytic ability against bacteria associated with wastewater foams.</title>
        <authorList>
            <person name="Batinovic S."/>
            <person name="Rose J.J.A."/>
            <person name="Ratcliffe J."/>
            <person name="Seviour R.J."/>
            <person name="Petrovski S."/>
        </authorList>
    </citation>
    <scope>NUCLEOTIDE SEQUENCE</scope>
    <source>
        <strain evidence="9">CON44</strain>
    </source>
</reference>
<dbReference type="RefSeq" id="WP_005181671.1">
    <property type="nucleotide sequence ID" value="NZ_CP045804.1"/>
</dbReference>
<comment type="subcellular location">
    <subcellularLocation>
        <location evidence="1 7">Cell membrane</location>
        <topology evidence="1 7">Multi-pass membrane protein</topology>
    </subcellularLocation>
</comment>
<dbReference type="PANTHER" id="PTHR12677:SF59">
    <property type="entry name" value="GOLGI APPARATUS MEMBRANE PROTEIN TVP38-RELATED"/>
    <property type="match status" value="1"/>
</dbReference>
<evidence type="ECO:0000313" key="9">
    <source>
        <dbReference type="EMBL" id="QHN39801.1"/>
    </source>
</evidence>
<gene>
    <name evidence="9" type="ORF">GII30_12055</name>
</gene>
<name>A0A857LMN1_9ACTN</name>
<evidence type="ECO:0000256" key="1">
    <source>
        <dbReference type="ARBA" id="ARBA00004651"/>
    </source>
</evidence>
<evidence type="ECO:0000259" key="8">
    <source>
        <dbReference type="Pfam" id="PF09335"/>
    </source>
</evidence>
<evidence type="ECO:0000256" key="7">
    <source>
        <dbReference type="RuleBase" id="RU366058"/>
    </source>
</evidence>
<proteinExistence type="inferred from homology"/>
<feature type="domain" description="VTT" evidence="8">
    <location>
        <begin position="64"/>
        <end position="181"/>
    </location>
</feature>
<evidence type="ECO:0000256" key="6">
    <source>
        <dbReference type="ARBA" id="ARBA00023136"/>
    </source>
</evidence>
<keyword evidence="5 7" id="KW-1133">Transmembrane helix</keyword>
<evidence type="ECO:0000256" key="5">
    <source>
        <dbReference type="ARBA" id="ARBA00022989"/>
    </source>
</evidence>
<keyword evidence="4 7" id="KW-0812">Transmembrane</keyword>
<dbReference type="EMBL" id="CP045810">
    <property type="protein sequence ID" value="QHN39801.1"/>
    <property type="molecule type" value="Genomic_DNA"/>
</dbReference>
<dbReference type="Pfam" id="PF09335">
    <property type="entry name" value="VTT_dom"/>
    <property type="match status" value="1"/>
</dbReference>
<dbReference type="PROSITE" id="PS51257">
    <property type="entry name" value="PROKAR_LIPOPROTEIN"/>
    <property type="match status" value="1"/>
</dbReference>
<accession>A0A857LMN1</accession>
<dbReference type="AlphaFoldDB" id="A0A857LMN1"/>
<feature type="transmembrane region" description="Helical" evidence="7">
    <location>
        <begin position="12"/>
        <end position="32"/>
    </location>
</feature>
<dbReference type="GO" id="GO:0005886">
    <property type="term" value="C:plasma membrane"/>
    <property type="evidence" value="ECO:0007669"/>
    <property type="project" value="UniProtKB-SubCell"/>
</dbReference>
<dbReference type="InterPro" id="IPR015414">
    <property type="entry name" value="TMEM64"/>
</dbReference>
<dbReference type="PANTHER" id="PTHR12677">
    <property type="entry name" value="GOLGI APPARATUS MEMBRANE PROTEIN TVP38-RELATED"/>
    <property type="match status" value="1"/>
</dbReference>
<organism evidence="9">
    <name type="scientific">Gordonia amarae</name>
    <dbReference type="NCBI Taxonomy" id="36821"/>
    <lineage>
        <taxon>Bacteria</taxon>
        <taxon>Bacillati</taxon>
        <taxon>Actinomycetota</taxon>
        <taxon>Actinomycetes</taxon>
        <taxon>Mycobacteriales</taxon>
        <taxon>Gordoniaceae</taxon>
        <taxon>Gordonia</taxon>
    </lineage>
</organism>
<feature type="transmembrane region" description="Helical" evidence="7">
    <location>
        <begin position="190"/>
        <end position="208"/>
    </location>
</feature>
<evidence type="ECO:0000256" key="4">
    <source>
        <dbReference type="ARBA" id="ARBA00022692"/>
    </source>
</evidence>
<feature type="transmembrane region" description="Helical" evidence="7">
    <location>
        <begin position="158"/>
        <end position="178"/>
    </location>
</feature>
<sequence length="242" mass="25390">MRQTDPRAIRTAVIGGVGALAVIACAYLIPLPPIGSVRDWGDGLGPWFPWLFFTASAIVTIAPIPRSTFTVMSGVFFGPIVGFTGAMIASTAAAVIAFLLVRRVGRERVRPYLRKPIVRTIEYRLEQRGWLAIGSLRLIAACPFSVTNYCAGLSSVGTFPYVAATIIGMAPGTAAVVFLGDALTGERDPLLLVLTVVFFATGIAGLLLDSMMPVSSPATSAPSAKPTHPDSTPTDPAPTTGN</sequence>
<keyword evidence="6 7" id="KW-0472">Membrane</keyword>
<feature type="transmembrane region" description="Helical" evidence="7">
    <location>
        <begin position="129"/>
        <end position="146"/>
    </location>
</feature>
<evidence type="ECO:0000256" key="3">
    <source>
        <dbReference type="ARBA" id="ARBA00022475"/>
    </source>
</evidence>
<protein>
    <recommendedName>
        <fullName evidence="7">TVP38/TMEM64 family membrane protein</fullName>
    </recommendedName>
</protein>
<keyword evidence="3 7" id="KW-1003">Cell membrane</keyword>
<feature type="transmembrane region" description="Helical" evidence="7">
    <location>
        <begin position="76"/>
        <end position="101"/>
    </location>
</feature>
<comment type="similarity">
    <text evidence="2 7">Belongs to the TVP38/TMEM64 family.</text>
</comment>